<proteinExistence type="predicted"/>
<dbReference type="GO" id="GO:0005634">
    <property type="term" value="C:nucleus"/>
    <property type="evidence" value="ECO:0007669"/>
    <property type="project" value="InterPro"/>
</dbReference>
<feature type="compositionally biased region" description="Polar residues" evidence="2">
    <location>
        <begin position="240"/>
        <end position="250"/>
    </location>
</feature>
<feature type="compositionally biased region" description="Polar residues" evidence="2">
    <location>
        <begin position="46"/>
        <end position="59"/>
    </location>
</feature>
<evidence type="ECO:0000313" key="3">
    <source>
        <dbReference type="EMBL" id="KAF2083145.1"/>
    </source>
</evidence>
<dbReference type="GO" id="GO:0007623">
    <property type="term" value="P:circadian rhythm"/>
    <property type="evidence" value="ECO:0007669"/>
    <property type="project" value="InterPro"/>
</dbReference>
<evidence type="ECO:0000313" key="4">
    <source>
        <dbReference type="Proteomes" id="UP000799776"/>
    </source>
</evidence>
<feature type="compositionally biased region" description="Low complexity" evidence="2">
    <location>
        <begin position="634"/>
        <end position="645"/>
    </location>
</feature>
<feature type="compositionally biased region" description="Low complexity" evidence="2">
    <location>
        <begin position="813"/>
        <end position="825"/>
    </location>
</feature>
<feature type="compositionally biased region" description="Polar residues" evidence="2">
    <location>
        <begin position="436"/>
        <end position="449"/>
    </location>
</feature>
<feature type="region of interest" description="Disordered" evidence="2">
    <location>
        <begin position="1"/>
        <end position="159"/>
    </location>
</feature>
<feature type="compositionally biased region" description="Polar residues" evidence="2">
    <location>
        <begin position="576"/>
        <end position="591"/>
    </location>
</feature>
<feature type="region of interest" description="Disordered" evidence="2">
    <location>
        <begin position="677"/>
        <end position="699"/>
    </location>
</feature>
<feature type="compositionally biased region" description="Basic and acidic residues" evidence="2">
    <location>
        <begin position="986"/>
        <end position="996"/>
    </location>
</feature>
<accession>A0A9P4LR33</accession>
<dbReference type="OrthoDB" id="2536795at2759"/>
<name>A0A9P4LR33_9PEZI</name>
<gene>
    <name evidence="3" type="ORF">K490DRAFT_52420</name>
</gene>
<feature type="compositionally biased region" description="Low complexity" evidence="2">
    <location>
        <begin position="60"/>
        <end position="70"/>
    </location>
</feature>
<feature type="compositionally biased region" description="Polar residues" evidence="2">
    <location>
        <begin position="12"/>
        <end position="26"/>
    </location>
</feature>
<feature type="compositionally biased region" description="Acidic residues" evidence="2">
    <location>
        <begin position="865"/>
        <end position="886"/>
    </location>
</feature>
<feature type="compositionally biased region" description="Basic and acidic residues" evidence="2">
    <location>
        <begin position="381"/>
        <end position="407"/>
    </location>
</feature>
<feature type="compositionally biased region" description="Polar residues" evidence="2">
    <location>
        <begin position="546"/>
        <end position="562"/>
    </location>
</feature>
<reference evidence="3" key="1">
    <citation type="journal article" date="2020" name="Stud. Mycol.">
        <title>101 Dothideomycetes genomes: a test case for predicting lifestyles and emergence of pathogens.</title>
        <authorList>
            <person name="Haridas S."/>
            <person name="Albert R."/>
            <person name="Binder M."/>
            <person name="Bloem J."/>
            <person name="Labutti K."/>
            <person name="Salamov A."/>
            <person name="Andreopoulos B."/>
            <person name="Baker S."/>
            <person name="Barry K."/>
            <person name="Bills G."/>
            <person name="Bluhm B."/>
            <person name="Cannon C."/>
            <person name="Castanera R."/>
            <person name="Culley D."/>
            <person name="Daum C."/>
            <person name="Ezra D."/>
            <person name="Gonzalez J."/>
            <person name="Henrissat B."/>
            <person name="Kuo A."/>
            <person name="Liang C."/>
            <person name="Lipzen A."/>
            <person name="Lutzoni F."/>
            <person name="Magnuson J."/>
            <person name="Mondo S."/>
            <person name="Nolan M."/>
            <person name="Ohm R."/>
            <person name="Pangilinan J."/>
            <person name="Park H.-J."/>
            <person name="Ramirez L."/>
            <person name="Alfaro M."/>
            <person name="Sun H."/>
            <person name="Tritt A."/>
            <person name="Yoshinaga Y."/>
            <person name="Zwiers L.-H."/>
            <person name="Turgeon B."/>
            <person name="Goodwin S."/>
            <person name="Spatafora J."/>
            <person name="Crous P."/>
            <person name="Grigoriev I."/>
        </authorList>
    </citation>
    <scope>NUCLEOTIDE SEQUENCE</scope>
    <source>
        <strain evidence="3">CBS 121410</strain>
    </source>
</reference>
<feature type="region of interest" description="Disordered" evidence="2">
    <location>
        <begin position="798"/>
        <end position="826"/>
    </location>
</feature>
<feature type="compositionally biased region" description="Polar residues" evidence="2">
    <location>
        <begin position="80"/>
        <end position="96"/>
    </location>
</feature>
<protein>
    <recommendedName>
        <fullName evidence="5">Frequency clock protein</fullName>
    </recommendedName>
</protein>
<organism evidence="3 4">
    <name type="scientific">Saccharata proteae CBS 121410</name>
    <dbReference type="NCBI Taxonomy" id="1314787"/>
    <lineage>
        <taxon>Eukaryota</taxon>
        <taxon>Fungi</taxon>
        <taxon>Dikarya</taxon>
        <taxon>Ascomycota</taxon>
        <taxon>Pezizomycotina</taxon>
        <taxon>Dothideomycetes</taxon>
        <taxon>Dothideomycetes incertae sedis</taxon>
        <taxon>Botryosphaeriales</taxon>
        <taxon>Saccharataceae</taxon>
        <taxon>Saccharata</taxon>
    </lineage>
</organism>
<keyword evidence="4" id="KW-1185">Reference proteome</keyword>
<keyword evidence="1" id="KW-0175">Coiled coil</keyword>
<dbReference type="AlphaFoldDB" id="A0A9P4LR33"/>
<evidence type="ECO:0000256" key="2">
    <source>
        <dbReference type="SAM" id="MobiDB-lite"/>
    </source>
</evidence>
<feature type="compositionally biased region" description="Acidic residues" evidence="2">
    <location>
        <begin position="909"/>
        <end position="927"/>
    </location>
</feature>
<feature type="compositionally biased region" description="Acidic residues" evidence="2">
    <location>
        <begin position="1023"/>
        <end position="1036"/>
    </location>
</feature>
<feature type="compositionally biased region" description="Low complexity" evidence="2">
    <location>
        <begin position="351"/>
        <end position="366"/>
    </location>
</feature>
<dbReference type="Pfam" id="PF09421">
    <property type="entry name" value="FRQ"/>
    <property type="match status" value="1"/>
</dbReference>
<sequence>MQHHHHHHRSDTIGTAPSQMSAPQSQRHPRRPPAHRSVSLLHSPGKRTSSGLMSAHSFNDSPSRASSKIPSSDRADLGSSPDSNQPTTTKKLSSGEVSDAGNWFDNENNNARHHNGFVDTLTGADDPPFFLRNESSSSTSPELRQAQSTLRPQSLPHRPALMPMVTDGSSNEDFRSVIDDLTVENKKLKRKLQKYERMHGHPASDERLFEIRIHGLPPHKKHELEETLRKFATTLDDGGSSESANDASTTPPLPAHPTLSSHASTRVADSAYHSISASGQNSTAPSGSGSLTRKPSRTVFKNQQDSIQSYLQDIPAGLLPRQPIAMTERSKKKMVVRRLEQIFSGKGAVGGHQQPQQQQEVAQSAAHADRMELEATTGQQARKEGHREARIMTSKNEERMEIEERSPEGAAQEGATQHLKPNVEVAERDFADKDSVQTSDGNSTPNQRPTRPLDLDPQRAQVPEDNMKYIRHLGFSPPEIENEEGFADGHGWIYLNILINMAQLHTINVTPEFVQEALGEFSSKFEVSTDGRKVRWSGGRGVSSKAADSSPDQAESSANSRSNVKRVGPKRMRIGYSSTEDASSSVPLSDQTSRKRSRKDDLSYTPLFYHREESDEYGSNMEPSSDYDSPPMQANGNSSGFASSGMKTSSSKRRRDDGPIIFYNRARFCTDLSGDRDLQPARNHTDYSSLASAPLGASPDHHQEIEKLKLMDSVRGPLVYVQPKTEQPMDIDTVPGDVELQFPSSPSVVNAASDRQDIDFEVSGLGGVLPGDNFAINVECRQVRIDAPPVPGAVHAGMKPFPNKVTRPQPHDSATSAPSTTSNATIKPFSASVRPIVNKEIISASRKDLPVSILPPPSLLPFDDSSGDADSDTDMSDESDNDEDSTSDIPAPGPQLMNLAGGSASSNDGFDEDDEDDDDDESDDDGSLDFLATAREIDPASIRAKEREYDSNMAERLAEEIPAGSSAATAGGGSGFNSPASMARMNVEEARREARLESGSSQKPALKRARTSDSLVVNGKGDSDDEDETEVEVDNN</sequence>
<feature type="compositionally biased region" description="Polar residues" evidence="2">
    <location>
        <begin position="273"/>
        <end position="297"/>
    </location>
</feature>
<feature type="compositionally biased region" description="Low complexity" evidence="2">
    <location>
        <begin position="688"/>
        <end position="698"/>
    </location>
</feature>
<evidence type="ECO:0008006" key="5">
    <source>
        <dbReference type="Google" id="ProtNLM"/>
    </source>
</evidence>
<dbReference type="GO" id="GO:0005737">
    <property type="term" value="C:cytoplasm"/>
    <property type="evidence" value="ECO:0007669"/>
    <property type="project" value="InterPro"/>
</dbReference>
<feature type="region of interest" description="Disordered" evidence="2">
    <location>
        <begin position="235"/>
        <end position="297"/>
    </location>
</feature>
<dbReference type="Proteomes" id="UP000799776">
    <property type="component" value="Unassembled WGS sequence"/>
</dbReference>
<feature type="region of interest" description="Disordered" evidence="2">
    <location>
        <begin position="533"/>
        <end position="657"/>
    </location>
</feature>
<evidence type="ECO:0000256" key="1">
    <source>
        <dbReference type="SAM" id="Coils"/>
    </source>
</evidence>
<feature type="coiled-coil region" evidence="1">
    <location>
        <begin position="171"/>
        <end position="198"/>
    </location>
</feature>
<feature type="compositionally biased region" description="Basic and acidic residues" evidence="2">
    <location>
        <begin position="935"/>
        <end position="950"/>
    </location>
</feature>
<feature type="compositionally biased region" description="Basic residues" evidence="2">
    <location>
        <begin position="563"/>
        <end position="573"/>
    </location>
</feature>
<feature type="region of interest" description="Disordered" evidence="2">
    <location>
        <begin position="850"/>
        <end position="1036"/>
    </location>
</feature>
<comment type="caution">
    <text evidence="3">The sequence shown here is derived from an EMBL/GenBank/DDBJ whole genome shotgun (WGS) entry which is preliminary data.</text>
</comment>
<dbReference type="GO" id="GO:0006355">
    <property type="term" value="P:regulation of DNA-templated transcription"/>
    <property type="evidence" value="ECO:0007669"/>
    <property type="project" value="InterPro"/>
</dbReference>
<feature type="region of interest" description="Disordered" evidence="2">
    <location>
        <begin position="433"/>
        <end position="460"/>
    </location>
</feature>
<feature type="region of interest" description="Disordered" evidence="2">
    <location>
        <begin position="347"/>
        <end position="418"/>
    </location>
</feature>
<feature type="compositionally biased region" description="Polar residues" evidence="2">
    <location>
        <begin position="133"/>
        <end position="152"/>
    </location>
</feature>
<dbReference type="InterPro" id="IPR018554">
    <property type="entry name" value="FRQ"/>
</dbReference>
<dbReference type="EMBL" id="ML978872">
    <property type="protein sequence ID" value="KAF2083145.1"/>
    <property type="molecule type" value="Genomic_DNA"/>
</dbReference>